<accession>A0ABP5SZZ9</accession>
<keyword evidence="2" id="KW-1185">Reference proteome</keyword>
<evidence type="ECO:0000313" key="2">
    <source>
        <dbReference type="Proteomes" id="UP001501218"/>
    </source>
</evidence>
<gene>
    <name evidence="1" type="ORF">GCM10009854_16380</name>
</gene>
<dbReference type="EMBL" id="BAAARA010000004">
    <property type="protein sequence ID" value="GAA2340663.1"/>
    <property type="molecule type" value="Genomic_DNA"/>
</dbReference>
<dbReference type="Proteomes" id="UP001501218">
    <property type="component" value="Unassembled WGS sequence"/>
</dbReference>
<protein>
    <submittedName>
        <fullName evidence="1">Uncharacterized protein</fullName>
    </submittedName>
</protein>
<comment type="caution">
    <text evidence="1">The sequence shown here is derived from an EMBL/GenBank/DDBJ whole genome shotgun (WGS) entry which is preliminary data.</text>
</comment>
<organism evidence="1 2">
    <name type="scientific">Saccharopolyspora halophila</name>
    <dbReference type="NCBI Taxonomy" id="405551"/>
    <lineage>
        <taxon>Bacteria</taxon>
        <taxon>Bacillati</taxon>
        <taxon>Actinomycetota</taxon>
        <taxon>Actinomycetes</taxon>
        <taxon>Pseudonocardiales</taxon>
        <taxon>Pseudonocardiaceae</taxon>
        <taxon>Saccharopolyspora</taxon>
    </lineage>
</organism>
<evidence type="ECO:0000313" key="1">
    <source>
        <dbReference type="EMBL" id="GAA2340663.1"/>
    </source>
</evidence>
<dbReference type="RefSeq" id="WP_344128406.1">
    <property type="nucleotide sequence ID" value="NZ_BAAARA010000004.1"/>
</dbReference>
<sequence length="59" mass="6714">MIFSAKYPADNARLAVALRQAQWDMDDVAFNLPEGRVTPVEREKLADALVRLAEQLRGW</sequence>
<name>A0ABP5SZZ9_9PSEU</name>
<reference evidence="2" key="1">
    <citation type="journal article" date="2019" name="Int. J. Syst. Evol. Microbiol.">
        <title>The Global Catalogue of Microorganisms (GCM) 10K type strain sequencing project: providing services to taxonomists for standard genome sequencing and annotation.</title>
        <authorList>
            <consortium name="The Broad Institute Genomics Platform"/>
            <consortium name="The Broad Institute Genome Sequencing Center for Infectious Disease"/>
            <person name="Wu L."/>
            <person name="Ma J."/>
        </authorList>
    </citation>
    <scope>NUCLEOTIDE SEQUENCE [LARGE SCALE GENOMIC DNA]</scope>
    <source>
        <strain evidence="2">JCM 16221</strain>
    </source>
</reference>
<proteinExistence type="predicted"/>